<dbReference type="Proteomes" id="UP001219518">
    <property type="component" value="Unassembled WGS sequence"/>
</dbReference>
<reference evidence="2" key="2">
    <citation type="journal article" date="2023" name="BMC Genomics">
        <title>Pest status, molecular evolution, and epigenetic factors derived from the genome assembly of Frankliniella fusca, a thysanopteran phytovirus vector.</title>
        <authorList>
            <person name="Catto M.A."/>
            <person name="Labadie P.E."/>
            <person name="Jacobson A.L."/>
            <person name="Kennedy G.G."/>
            <person name="Srinivasan R."/>
            <person name="Hunt B.G."/>
        </authorList>
    </citation>
    <scope>NUCLEOTIDE SEQUENCE</scope>
    <source>
        <strain evidence="2">PL_HMW_Pooled</strain>
    </source>
</reference>
<feature type="domain" description="MULE transposase" evidence="1">
    <location>
        <begin position="204"/>
        <end position="295"/>
    </location>
</feature>
<dbReference type="EMBL" id="JAHWGI010000908">
    <property type="protein sequence ID" value="KAK3918224.1"/>
    <property type="molecule type" value="Genomic_DNA"/>
</dbReference>
<dbReference type="Pfam" id="PF10551">
    <property type="entry name" value="MULE"/>
    <property type="match status" value="1"/>
</dbReference>
<evidence type="ECO:0000259" key="1">
    <source>
        <dbReference type="Pfam" id="PF10551"/>
    </source>
</evidence>
<organism evidence="2 3">
    <name type="scientific">Frankliniella fusca</name>
    <dbReference type="NCBI Taxonomy" id="407009"/>
    <lineage>
        <taxon>Eukaryota</taxon>
        <taxon>Metazoa</taxon>
        <taxon>Ecdysozoa</taxon>
        <taxon>Arthropoda</taxon>
        <taxon>Hexapoda</taxon>
        <taxon>Insecta</taxon>
        <taxon>Pterygota</taxon>
        <taxon>Neoptera</taxon>
        <taxon>Paraneoptera</taxon>
        <taxon>Thysanoptera</taxon>
        <taxon>Terebrantia</taxon>
        <taxon>Thripoidea</taxon>
        <taxon>Thripidae</taxon>
        <taxon>Frankliniella</taxon>
    </lineage>
</organism>
<evidence type="ECO:0000313" key="2">
    <source>
        <dbReference type="EMBL" id="KAK3918224.1"/>
    </source>
</evidence>
<dbReference type="AlphaFoldDB" id="A0AAE1HBA1"/>
<accession>A0AAE1HBA1</accession>
<protein>
    <submittedName>
        <fullName evidence="2">RuBisCO large subunit-binding protein subunit alpha, chloroplastic</fullName>
    </submittedName>
</protein>
<evidence type="ECO:0000313" key="3">
    <source>
        <dbReference type="Proteomes" id="UP001219518"/>
    </source>
</evidence>
<proteinExistence type="predicted"/>
<reference evidence="2" key="1">
    <citation type="submission" date="2021-07" db="EMBL/GenBank/DDBJ databases">
        <authorList>
            <person name="Catto M.A."/>
            <person name="Jacobson A."/>
            <person name="Kennedy G."/>
            <person name="Labadie P."/>
            <person name="Hunt B.G."/>
            <person name="Srinivasan R."/>
        </authorList>
    </citation>
    <scope>NUCLEOTIDE SEQUENCE</scope>
    <source>
        <strain evidence="2">PL_HMW_Pooled</strain>
        <tissue evidence="2">Head</tissue>
    </source>
</reference>
<sequence>MEMIEGRGIRPRTRFWRGPDLHDYHVNRVMNGRRISMRCVEWWMLKCPGRCSVSSAYTEFRQTTRHNHDPVKHRIQARAFRHFLMERCRSGDHTGYKRMYNQERRRLKISRQAASRMPLVTLRPSMRRARLENRPQIPRSIKELDKILSRRRYRKLSCTIDGKDNVYAGRAGSASQKTISALFVSRRMLRYMNKSRRVQSIFCDATFCPVPRGMKANQLFTISTIRQHHVIPLVRVLMRRRTTASYTAALEKIKELAPGFQPKKIMSDFERAEQNALEMAFPNAQLHGCLFHYAKAIGCKARKLGMSRIIKSSRMVRRLIRWLSCLPLLPCDKIKKGFKIVCKEAVRKGVASGMLGILRYWARYWLPKVHILSVNAVIDMEDSTFQDIYILKKGRQANRIRSVSAVANDRTVTALTTDLAEGHISVREFLKTASFTILSALSRGLDGKRKKPKKRKH</sequence>
<gene>
    <name evidence="2" type="ORF">KUF71_007641</name>
</gene>
<dbReference type="InterPro" id="IPR018289">
    <property type="entry name" value="MULE_transposase_dom"/>
</dbReference>
<name>A0AAE1HBA1_9NEOP</name>
<comment type="caution">
    <text evidence="2">The sequence shown here is derived from an EMBL/GenBank/DDBJ whole genome shotgun (WGS) entry which is preliminary data.</text>
</comment>
<keyword evidence="3" id="KW-1185">Reference proteome</keyword>